<dbReference type="GO" id="GO:0004657">
    <property type="term" value="F:proline dehydrogenase activity"/>
    <property type="evidence" value="ECO:0007669"/>
    <property type="project" value="UniProtKB-EC"/>
</dbReference>
<keyword evidence="5" id="KW-0285">Flavoprotein</keyword>
<keyword evidence="3 5" id="KW-0560">Oxidoreductase</keyword>
<accession>A0A427XKY9</accession>
<dbReference type="GO" id="GO:0071949">
    <property type="term" value="F:FAD binding"/>
    <property type="evidence" value="ECO:0007669"/>
    <property type="project" value="TreeGrafter"/>
</dbReference>
<proteinExistence type="inferred from homology"/>
<dbReference type="RefSeq" id="XP_028474677.1">
    <property type="nucleotide sequence ID" value="XM_028617370.1"/>
</dbReference>
<dbReference type="EC" id="1.5.5.2" evidence="2 5"/>
<dbReference type="Pfam" id="PF01619">
    <property type="entry name" value="Pro_dh"/>
    <property type="match status" value="1"/>
</dbReference>
<comment type="similarity">
    <text evidence="1 5">Belongs to the proline oxidase family.</text>
</comment>
<dbReference type="PANTHER" id="PTHR13914">
    <property type="entry name" value="PROLINE OXIDASE"/>
    <property type="match status" value="1"/>
</dbReference>
<name>A0A427XKY9_9TREE</name>
<dbReference type="OrthoDB" id="5464at2759"/>
<gene>
    <name evidence="7" type="ORF">EHS24_001582</name>
</gene>
<comment type="function">
    <text evidence="5">Converts proline to delta-1-pyrroline-5-carboxylate.</text>
</comment>
<evidence type="ECO:0000256" key="3">
    <source>
        <dbReference type="ARBA" id="ARBA00023002"/>
    </source>
</evidence>
<dbReference type="Proteomes" id="UP000279236">
    <property type="component" value="Unassembled WGS sequence"/>
</dbReference>
<reference evidence="7 8" key="1">
    <citation type="submission" date="2018-11" db="EMBL/GenBank/DDBJ databases">
        <title>Genome sequence of Apiotrichum porosum DSM 27194.</title>
        <authorList>
            <person name="Aliyu H."/>
            <person name="Gorte O."/>
            <person name="Ochsenreither K."/>
        </authorList>
    </citation>
    <scope>NUCLEOTIDE SEQUENCE [LARGE SCALE GENOMIC DNA]</scope>
    <source>
        <strain evidence="7 8">DSM 27194</strain>
    </source>
</reference>
<dbReference type="Gene3D" id="3.20.20.220">
    <property type="match status" value="1"/>
</dbReference>
<dbReference type="GO" id="GO:0010133">
    <property type="term" value="P:L-proline catabolic process to L-glutamate"/>
    <property type="evidence" value="ECO:0007669"/>
    <property type="project" value="TreeGrafter"/>
</dbReference>
<keyword evidence="4 5" id="KW-0642">Proline metabolism</keyword>
<comment type="catalytic activity">
    <reaction evidence="5">
        <text>L-proline + a quinone = (S)-1-pyrroline-5-carboxylate + a quinol + H(+)</text>
        <dbReference type="Rhea" id="RHEA:23784"/>
        <dbReference type="ChEBI" id="CHEBI:15378"/>
        <dbReference type="ChEBI" id="CHEBI:17388"/>
        <dbReference type="ChEBI" id="CHEBI:24646"/>
        <dbReference type="ChEBI" id="CHEBI:60039"/>
        <dbReference type="ChEBI" id="CHEBI:132124"/>
        <dbReference type="EC" id="1.5.5.2"/>
    </reaction>
</comment>
<dbReference type="EMBL" id="RSCE01000010">
    <property type="protein sequence ID" value="RSH79530.1"/>
    <property type="molecule type" value="Genomic_DNA"/>
</dbReference>
<dbReference type="GO" id="GO:0005739">
    <property type="term" value="C:mitochondrion"/>
    <property type="evidence" value="ECO:0007669"/>
    <property type="project" value="TreeGrafter"/>
</dbReference>
<evidence type="ECO:0000313" key="7">
    <source>
        <dbReference type="EMBL" id="RSH79530.1"/>
    </source>
</evidence>
<dbReference type="AlphaFoldDB" id="A0A427XKY9"/>
<comment type="cofactor">
    <cofactor evidence="5">
        <name>FAD</name>
        <dbReference type="ChEBI" id="CHEBI:57692"/>
    </cofactor>
</comment>
<evidence type="ECO:0000313" key="8">
    <source>
        <dbReference type="Proteomes" id="UP000279236"/>
    </source>
</evidence>
<dbReference type="InterPro" id="IPR029041">
    <property type="entry name" value="FAD-linked_oxidoreductase-like"/>
</dbReference>
<protein>
    <recommendedName>
        <fullName evidence="2 5">Proline dehydrogenase</fullName>
        <ecNumber evidence="2 5">1.5.5.2</ecNumber>
    </recommendedName>
</protein>
<dbReference type="InterPro" id="IPR015659">
    <property type="entry name" value="Proline_oxidase"/>
</dbReference>
<evidence type="ECO:0000256" key="4">
    <source>
        <dbReference type="ARBA" id="ARBA00023062"/>
    </source>
</evidence>
<dbReference type="GeneID" id="39586125"/>
<dbReference type="PANTHER" id="PTHR13914:SF0">
    <property type="entry name" value="PROLINE DEHYDROGENASE 1, MITOCHONDRIAL"/>
    <property type="match status" value="1"/>
</dbReference>
<keyword evidence="5" id="KW-0274">FAD</keyword>
<comment type="caution">
    <text evidence="7">The sequence shown here is derived from an EMBL/GenBank/DDBJ whole genome shotgun (WGS) entry which is preliminary data.</text>
</comment>
<evidence type="ECO:0000256" key="1">
    <source>
        <dbReference type="ARBA" id="ARBA00005869"/>
    </source>
</evidence>
<feature type="domain" description="Proline dehydrogenase" evidence="6">
    <location>
        <begin position="158"/>
        <end position="533"/>
    </location>
</feature>
<keyword evidence="8" id="KW-1185">Reference proteome</keyword>
<evidence type="ECO:0000256" key="2">
    <source>
        <dbReference type="ARBA" id="ARBA00012695"/>
    </source>
</evidence>
<evidence type="ECO:0000259" key="6">
    <source>
        <dbReference type="Pfam" id="PF01619"/>
    </source>
</evidence>
<organism evidence="7 8">
    <name type="scientific">Apiotrichum porosum</name>
    <dbReference type="NCBI Taxonomy" id="105984"/>
    <lineage>
        <taxon>Eukaryota</taxon>
        <taxon>Fungi</taxon>
        <taxon>Dikarya</taxon>
        <taxon>Basidiomycota</taxon>
        <taxon>Agaricomycotina</taxon>
        <taxon>Tremellomycetes</taxon>
        <taxon>Trichosporonales</taxon>
        <taxon>Trichosporonaceae</taxon>
        <taxon>Apiotrichum</taxon>
    </lineage>
</organism>
<sequence>MVLKLFPRGFATATSAISTIRAQTHTHKQTLNYAAPVLLAGGCLAYAFSGSNDKDKPERGIRAVPTRDLIRGYLVYAACSIPALIDASPAILHAFGSSPIPGLPALANTVVRHTFFAQFVPGETVEECMPILAQMHNQNVGGALNYCAEAEQGELDHTAVRDAKELNRCLAECYKGIEELGKLEDQIEAAGGRRGASAFAVKVTGLLDNGVLVRASNTLMRYRSVVPVDDTVPCPGLPTSTDDIVVACGPGSTDLVPICDDSLQPLGRLHSDEYATDDDREILYDMYQKLRHMAELARDRGVKLVIDAEHVETQPVLDAYTLLLCQEFNKPRPGQKFSGPLIFGTFQSYLRRQPQYIRYMLNHAQENGYSLGMKIVRGAYIDQDRAAWYHEGRPGEDPMWPDKPATDKSYNDAIDHIISQLSSQLALSKPELAPSVIFATHNADSVDTIIDKLQKYGLVDPTEDDRLRLKDSVAGKVFIAQLYGMRDDLSDKVVEKFDSRGIPMSLKYVAYGTLAEVVPFLARRAYENKSVMSGSGGAVAERKRIRSELMRRVLGTQ</sequence>
<dbReference type="STRING" id="105984.A0A427XKY9"/>
<evidence type="ECO:0000256" key="5">
    <source>
        <dbReference type="RuleBase" id="RU364054"/>
    </source>
</evidence>
<dbReference type="InterPro" id="IPR002872">
    <property type="entry name" value="Proline_DH_dom"/>
</dbReference>
<dbReference type="SUPFAM" id="SSF51730">
    <property type="entry name" value="FAD-linked oxidoreductase"/>
    <property type="match status" value="1"/>
</dbReference>